<proteinExistence type="predicted"/>
<dbReference type="InterPro" id="IPR007863">
    <property type="entry name" value="Peptidase_M16_C"/>
</dbReference>
<dbReference type="InterPro" id="IPR011765">
    <property type="entry name" value="Pept_M16_N"/>
</dbReference>
<feature type="domain" description="Peptidase M16 N-terminal" evidence="1">
    <location>
        <begin position="2"/>
        <end position="87"/>
    </location>
</feature>
<comment type="caution">
    <text evidence="3">The sequence shown here is derived from an EMBL/GenBank/DDBJ whole genome shotgun (WGS) entry which is preliminary data.</text>
</comment>
<dbReference type="Pfam" id="PF05193">
    <property type="entry name" value="Peptidase_M16_C"/>
    <property type="match status" value="1"/>
</dbReference>
<gene>
    <name evidence="3" type="ORF">S01H4_40258</name>
</gene>
<feature type="non-terminal residue" evidence="3">
    <location>
        <position position="1"/>
    </location>
</feature>
<dbReference type="EMBL" id="BART01021904">
    <property type="protein sequence ID" value="GAH04723.1"/>
    <property type="molecule type" value="Genomic_DNA"/>
</dbReference>
<dbReference type="AlphaFoldDB" id="X1E7T8"/>
<dbReference type="SUPFAM" id="SSF63411">
    <property type="entry name" value="LuxS/MPP-like metallohydrolase"/>
    <property type="match status" value="2"/>
</dbReference>
<name>X1E7T8_9ZZZZ</name>
<feature type="domain" description="Peptidase M16 C-terminal" evidence="2">
    <location>
        <begin position="97"/>
        <end position="273"/>
    </location>
</feature>
<evidence type="ECO:0000259" key="1">
    <source>
        <dbReference type="Pfam" id="PF00675"/>
    </source>
</evidence>
<organism evidence="3">
    <name type="scientific">marine sediment metagenome</name>
    <dbReference type="NCBI Taxonomy" id="412755"/>
    <lineage>
        <taxon>unclassified sequences</taxon>
        <taxon>metagenomes</taxon>
        <taxon>ecological metagenomes</taxon>
    </lineage>
</organism>
<dbReference type="PANTHER" id="PTHR11851">
    <property type="entry name" value="METALLOPROTEASE"/>
    <property type="match status" value="1"/>
</dbReference>
<accession>X1E7T8</accession>
<dbReference type="GO" id="GO:0046872">
    <property type="term" value="F:metal ion binding"/>
    <property type="evidence" value="ECO:0007669"/>
    <property type="project" value="InterPro"/>
</dbReference>
<dbReference type="Pfam" id="PF00675">
    <property type="entry name" value="Peptidase_M16"/>
    <property type="match status" value="1"/>
</dbReference>
<dbReference type="Gene3D" id="3.30.830.10">
    <property type="entry name" value="Metalloenzyme, LuxS/M16 peptidase-like"/>
    <property type="match status" value="2"/>
</dbReference>
<protein>
    <submittedName>
        <fullName evidence="3">Uncharacterized protein</fullName>
    </submittedName>
</protein>
<dbReference type="InterPro" id="IPR011249">
    <property type="entry name" value="Metalloenz_LuxS/M16"/>
</dbReference>
<evidence type="ECO:0000313" key="3">
    <source>
        <dbReference type="EMBL" id="GAH04723.1"/>
    </source>
</evidence>
<dbReference type="InterPro" id="IPR050361">
    <property type="entry name" value="MPP/UQCRC_Complex"/>
</dbReference>
<evidence type="ECO:0000259" key="2">
    <source>
        <dbReference type="Pfam" id="PF05193"/>
    </source>
</evidence>
<reference evidence="3" key="1">
    <citation type="journal article" date="2014" name="Front. Microbiol.">
        <title>High frequency of phylogenetically diverse reductive dehalogenase-homologous genes in deep subseafloor sedimentary metagenomes.</title>
        <authorList>
            <person name="Kawai M."/>
            <person name="Futagami T."/>
            <person name="Toyoda A."/>
            <person name="Takaki Y."/>
            <person name="Nishi S."/>
            <person name="Hori S."/>
            <person name="Arai W."/>
            <person name="Tsubouchi T."/>
            <person name="Morono Y."/>
            <person name="Uchiyama I."/>
            <person name="Ito T."/>
            <person name="Fujiyama A."/>
            <person name="Inagaki F."/>
            <person name="Takami H."/>
        </authorList>
    </citation>
    <scope>NUCLEOTIDE SEQUENCE</scope>
    <source>
        <strain evidence="3">Expedition CK06-06</strain>
    </source>
</reference>
<feature type="non-terminal residue" evidence="3">
    <location>
        <position position="289"/>
    </location>
</feature>
<sequence>VGAEFSAWSGRDMSVFELRSLSDELLLGPAVEVFSKLMQKPTFPADAIERTRDSILVSLKRKEQSPGSVASLAFYGYLYKDHPYGNPASGMEEGVRNIKRRDLLDFYREYFVGANVVIAIVGDLSIDQARSWADHIAGGLSRGAKPDPIPEAEQLNKNHSLNIEFPSSQTHLMMGQVGIARDDPDYFPLYVGNHILGGSGLISRLALDIREERGLVYSVSSYFYPMREPGPFLISLQTRNDQAAMAEGLSMDTLRGFVDQGPTLEELESARKNITGGFPLRISSNKKIA</sequence>
<dbReference type="PANTHER" id="PTHR11851:SF224">
    <property type="entry name" value="PROCESSING PROTEASE"/>
    <property type="match status" value="1"/>
</dbReference>